<dbReference type="Proteomes" id="UP000184035">
    <property type="component" value="Unassembled WGS sequence"/>
</dbReference>
<evidence type="ECO:0000256" key="7">
    <source>
        <dbReference type="ARBA" id="ARBA00023211"/>
    </source>
</evidence>
<reference evidence="13 14" key="1">
    <citation type="submission" date="2016-11" db="EMBL/GenBank/DDBJ databases">
        <authorList>
            <person name="Jaros S."/>
            <person name="Januszkiewicz K."/>
            <person name="Wedrychowicz H."/>
        </authorList>
    </citation>
    <scope>NUCLEOTIDE SEQUENCE [LARGE SCALE GENOMIC DNA]</scope>
    <source>
        <strain evidence="13 14">DSM 2631</strain>
    </source>
</reference>
<dbReference type="GO" id="GO:0006525">
    <property type="term" value="P:arginine metabolic process"/>
    <property type="evidence" value="ECO:0007669"/>
    <property type="project" value="UniProtKB-KW"/>
</dbReference>
<evidence type="ECO:0000313" key="13">
    <source>
        <dbReference type="EMBL" id="SHE84656.1"/>
    </source>
</evidence>
<evidence type="ECO:0000256" key="11">
    <source>
        <dbReference type="PROSITE-ProRule" id="PRU00742"/>
    </source>
</evidence>
<dbReference type="CDD" id="cd09989">
    <property type="entry name" value="Arginase"/>
    <property type="match status" value="1"/>
</dbReference>
<dbReference type="OrthoDB" id="9788689at2"/>
<comment type="cofactor">
    <cofactor evidence="10 12">
        <name>Mn(2+)</name>
        <dbReference type="ChEBI" id="CHEBI:29035"/>
    </cofactor>
    <text evidence="10 12">Binds 2 manganese ions per subunit.</text>
</comment>
<keyword evidence="4 12" id="KW-0056">Arginine metabolism</keyword>
<evidence type="ECO:0000256" key="12">
    <source>
        <dbReference type="RuleBase" id="RU361159"/>
    </source>
</evidence>
<evidence type="ECO:0000256" key="4">
    <source>
        <dbReference type="ARBA" id="ARBA00022503"/>
    </source>
</evidence>
<dbReference type="PROSITE" id="PS51409">
    <property type="entry name" value="ARGINASE_2"/>
    <property type="match status" value="1"/>
</dbReference>
<feature type="binding site" evidence="10">
    <location>
        <position position="128"/>
    </location>
    <ligand>
        <name>Mn(2+)</name>
        <dbReference type="ChEBI" id="CHEBI:29035"/>
        <label>1</label>
    </ligand>
</feature>
<dbReference type="AlphaFoldDB" id="A0A1M4WTT3"/>
<dbReference type="Gene3D" id="3.40.800.10">
    <property type="entry name" value="Ureohydrolase domain"/>
    <property type="match status" value="1"/>
</dbReference>
<dbReference type="InterPro" id="IPR023696">
    <property type="entry name" value="Ureohydrolase_dom_sf"/>
</dbReference>
<feature type="binding site" evidence="10">
    <location>
        <position position="126"/>
    </location>
    <ligand>
        <name>Mn(2+)</name>
        <dbReference type="ChEBI" id="CHEBI:29035"/>
        <label>2</label>
    </ligand>
</feature>
<feature type="binding site" evidence="10">
    <location>
        <position position="100"/>
    </location>
    <ligand>
        <name>Mn(2+)</name>
        <dbReference type="ChEBI" id="CHEBI:29035"/>
        <label>1</label>
    </ligand>
</feature>
<dbReference type="PRINTS" id="PR00116">
    <property type="entry name" value="ARGINASE"/>
</dbReference>
<sequence length="300" mass="33359">MDINIIGVPIYYGCDRKGVENGPNKLREKGLISILSQNSLNKVFDFGNLNVEIVSEDKKYENHNKMKYLSPITELNKNLAHIVYSSLKGGSFPFVVGGDHSLGLGSLAGASKYFKDDLAVIWVDAHGDINTFDSSPSGNVHGMPLAASMGFGYKDLTNLYFHGRKIDPKKVFIICARDLDEGEQSLIKNEGLNVWSTNYIQNIGVEALMDEVYKKLDEIKVNNIHLSFDIDCLDSSLVPGTGTPVDSGMNFNEVKKILEKILETKKVRSMDFVEFNPEIDKDNITLNNCLDMLKVIGNNL</sequence>
<dbReference type="GO" id="GO:0030145">
    <property type="term" value="F:manganese ion binding"/>
    <property type="evidence" value="ECO:0007669"/>
    <property type="project" value="TreeGrafter"/>
</dbReference>
<evidence type="ECO:0000256" key="1">
    <source>
        <dbReference type="ARBA" id="ARBA00005098"/>
    </source>
</evidence>
<evidence type="ECO:0000256" key="5">
    <source>
        <dbReference type="ARBA" id="ARBA00022723"/>
    </source>
</evidence>
<feature type="binding site" evidence="10">
    <location>
        <position position="229"/>
    </location>
    <ligand>
        <name>Mn(2+)</name>
        <dbReference type="ChEBI" id="CHEBI:29035"/>
        <label>1</label>
    </ligand>
</feature>
<dbReference type="InterPro" id="IPR014033">
    <property type="entry name" value="Arginase"/>
</dbReference>
<comment type="catalytic activity">
    <reaction evidence="8 12">
        <text>L-arginine + H2O = urea + L-ornithine</text>
        <dbReference type="Rhea" id="RHEA:20569"/>
        <dbReference type="ChEBI" id="CHEBI:15377"/>
        <dbReference type="ChEBI" id="CHEBI:16199"/>
        <dbReference type="ChEBI" id="CHEBI:32682"/>
        <dbReference type="ChEBI" id="CHEBI:46911"/>
        <dbReference type="EC" id="3.5.3.1"/>
    </reaction>
</comment>
<gene>
    <name evidence="13" type="ORF">SAMN05443638_11412</name>
</gene>
<comment type="similarity">
    <text evidence="11 12">Belongs to the arginase family.</text>
</comment>
<dbReference type="InterPro" id="IPR006035">
    <property type="entry name" value="Ureohydrolase"/>
</dbReference>
<keyword evidence="6 12" id="KW-0378">Hydrolase</keyword>
<protein>
    <recommendedName>
        <fullName evidence="3 9">Arginase</fullName>
        <ecNumber evidence="2 9">3.5.3.1</ecNumber>
    </recommendedName>
</protein>
<dbReference type="STRING" id="1533.SAMN05443638_11412"/>
<dbReference type="Pfam" id="PF00491">
    <property type="entry name" value="Arginase"/>
    <property type="match status" value="1"/>
</dbReference>
<dbReference type="NCBIfam" id="TIGR01229">
    <property type="entry name" value="rocF_arginase"/>
    <property type="match status" value="1"/>
</dbReference>
<keyword evidence="14" id="KW-1185">Reference proteome</keyword>
<dbReference type="PANTHER" id="PTHR43782:SF3">
    <property type="entry name" value="ARGINASE"/>
    <property type="match status" value="1"/>
</dbReference>
<evidence type="ECO:0000256" key="3">
    <source>
        <dbReference type="ARBA" id="ARBA00018123"/>
    </source>
</evidence>
<accession>A0A1M4WTT3</accession>
<proteinExistence type="inferred from homology"/>
<feature type="binding site" evidence="10">
    <location>
        <position position="231"/>
    </location>
    <ligand>
        <name>Mn(2+)</name>
        <dbReference type="ChEBI" id="CHEBI:29035"/>
        <label>1</label>
    </ligand>
</feature>
<dbReference type="SUPFAM" id="SSF52768">
    <property type="entry name" value="Arginase/deacetylase"/>
    <property type="match status" value="1"/>
</dbReference>
<dbReference type="GO" id="GO:0004053">
    <property type="term" value="F:arginase activity"/>
    <property type="evidence" value="ECO:0007669"/>
    <property type="project" value="UniProtKB-UniRule"/>
</dbReference>
<dbReference type="GO" id="GO:0005829">
    <property type="term" value="C:cytosol"/>
    <property type="evidence" value="ECO:0007669"/>
    <property type="project" value="TreeGrafter"/>
</dbReference>
<evidence type="ECO:0000256" key="6">
    <source>
        <dbReference type="ARBA" id="ARBA00022801"/>
    </source>
</evidence>
<evidence type="ECO:0000256" key="8">
    <source>
        <dbReference type="ARBA" id="ARBA00047391"/>
    </source>
</evidence>
<evidence type="ECO:0000256" key="10">
    <source>
        <dbReference type="PIRSR" id="PIRSR036979-1"/>
    </source>
</evidence>
<dbReference type="PANTHER" id="PTHR43782">
    <property type="entry name" value="ARGINASE"/>
    <property type="match status" value="1"/>
</dbReference>
<keyword evidence="7 10" id="KW-0464">Manganese</keyword>
<dbReference type="EMBL" id="FQVM01000014">
    <property type="protein sequence ID" value="SHE84656.1"/>
    <property type="molecule type" value="Genomic_DNA"/>
</dbReference>
<evidence type="ECO:0000256" key="9">
    <source>
        <dbReference type="NCBIfam" id="TIGR01229"/>
    </source>
</evidence>
<feature type="binding site" evidence="10">
    <location>
        <position position="124"/>
    </location>
    <ligand>
        <name>Mn(2+)</name>
        <dbReference type="ChEBI" id="CHEBI:29035"/>
        <label>2</label>
    </ligand>
</feature>
<dbReference type="RefSeq" id="WP_072896078.1">
    <property type="nucleotide sequence ID" value="NZ_FQVM01000014.1"/>
</dbReference>
<name>A0A1M4WTT3_9CLOT</name>
<dbReference type="FunFam" id="3.40.800.10:FF:000012">
    <property type="entry name" value="Arginase"/>
    <property type="match status" value="1"/>
</dbReference>
<comment type="pathway">
    <text evidence="1">Nitrogen metabolism; urea cycle; L-ornithine and urea from L-arginine: step 1/1.</text>
</comment>
<dbReference type="PIRSF" id="PIRSF036979">
    <property type="entry name" value="Arginase"/>
    <property type="match status" value="1"/>
</dbReference>
<dbReference type="EC" id="3.5.3.1" evidence="2 9"/>
<evidence type="ECO:0000313" key="14">
    <source>
        <dbReference type="Proteomes" id="UP000184035"/>
    </source>
</evidence>
<keyword evidence="5 10" id="KW-0479">Metal-binding</keyword>
<evidence type="ECO:0000256" key="2">
    <source>
        <dbReference type="ARBA" id="ARBA00012168"/>
    </source>
</evidence>
<organism evidence="13 14">
    <name type="scientific">Clostridium fallax</name>
    <dbReference type="NCBI Taxonomy" id="1533"/>
    <lineage>
        <taxon>Bacteria</taxon>
        <taxon>Bacillati</taxon>
        <taxon>Bacillota</taxon>
        <taxon>Clostridia</taxon>
        <taxon>Eubacteriales</taxon>
        <taxon>Clostridiaceae</taxon>
        <taxon>Clostridium</taxon>
    </lineage>
</organism>